<evidence type="ECO:0000256" key="1">
    <source>
        <dbReference type="SAM" id="MobiDB-lite"/>
    </source>
</evidence>
<dbReference type="Proteomes" id="UP001157974">
    <property type="component" value="Unassembled WGS sequence"/>
</dbReference>
<evidence type="ECO:0000313" key="4">
    <source>
        <dbReference type="Proteomes" id="UP001157974"/>
    </source>
</evidence>
<feature type="region of interest" description="Disordered" evidence="1">
    <location>
        <begin position="405"/>
        <end position="437"/>
    </location>
</feature>
<protein>
    <recommendedName>
        <fullName evidence="5">Right handed beta helix domain-containing protein</fullName>
    </recommendedName>
</protein>
<dbReference type="SUPFAM" id="SSF51126">
    <property type="entry name" value="Pectin lyase-like"/>
    <property type="match status" value="2"/>
</dbReference>
<dbReference type="InterPro" id="IPR012334">
    <property type="entry name" value="Pectin_lyas_fold"/>
</dbReference>
<evidence type="ECO:0000313" key="3">
    <source>
        <dbReference type="EMBL" id="KAJ8900704.1"/>
    </source>
</evidence>
<reference evidence="3 4" key="1">
    <citation type="journal article" date="2023" name="Nat. Commun.">
        <title>Origin of minicircular mitochondrial genomes in red algae.</title>
        <authorList>
            <person name="Lee Y."/>
            <person name="Cho C.H."/>
            <person name="Lee Y.M."/>
            <person name="Park S.I."/>
            <person name="Yang J.H."/>
            <person name="West J.A."/>
            <person name="Bhattacharya D."/>
            <person name="Yoon H.S."/>
        </authorList>
    </citation>
    <scope>NUCLEOTIDE SEQUENCE [LARGE SCALE GENOMIC DNA]</scope>
    <source>
        <strain evidence="3 4">CCMP1338</strain>
        <tissue evidence="3">Whole cell</tissue>
    </source>
</reference>
<accession>A0AAV8UE29</accession>
<keyword evidence="2" id="KW-0732">Signal</keyword>
<proteinExistence type="predicted"/>
<dbReference type="InterPro" id="IPR006626">
    <property type="entry name" value="PbH1"/>
</dbReference>
<dbReference type="InterPro" id="IPR011050">
    <property type="entry name" value="Pectin_lyase_fold/virulence"/>
</dbReference>
<dbReference type="AlphaFoldDB" id="A0AAV8UE29"/>
<feature type="compositionally biased region" description="Low complexity" evidence="1">
    <location>
        <begin position="422"/>
        <end position="435"/>
    </location>
</feature>
<feature type="compositionally biased region" description="Pro residues" evidence="1">
    <location>
        <begin position="405"/>
        <end position="421"/>
    </location>
</feature>
<feature type="chain" id="PRO_5043462756" description="Right handed beta helix domain-containing protein" evidence="2">
    <location>
        <begin position="23"/>
        <end position="798"/>
    </location>
</feature>
<dbReference type="Gene3D" id="2.160.20.10">
    <property type="entry name" value="Single-stranded right-handed beta-helix, Pectin lyase-like"/>
    <property type="match status" value="1"/>
</dbReference>
<dbReference type="SMART" id="SM00710">
    <property type="entry name" value="PbH1"/>
    <property type="match status" value="10"/>
</dbReference>
<feature type="signal peptide" evidence="2">
    <location>
        <begin position="1"/>
        <end position="22"/>
    </location>
</feature>
<name>A0AAV8UE29_9RHOD</name>
<dbReference type="EMBL" id="JAMWBK010000013">
    <property type="protein sequence ID" value="KAJ8900704.1"/>
    <property type="molecule type" value="Genomic_DNA"/>
</dbReference>
<evidence type="ECO:0000256" key="2">
    <source>
        <dbReference type="SAM" id="SignalP"/>
    </source>
</evidence>
<evidence type="ECO:0008006" key="5">
    <source>
        <dbReference type="Google" id="ProtNLM"/>
    </source>
</evidence>
<sequence length="798" mass="86222">MRTWWFVVLGVSFSLSYGVSEASDPIILDCRTELRDQVVAAPAGSELIAPAGGCEWVIEKTITVNTNDITIRGVHAKLRDGLAKMILVVNGDGFTMFDCVLTGNRGTIYKKQRRSLLSLRGSGFHIQRGRFINSTRDGISIAQKAYSTTVIDGGVVRDIVGIGNDRDTVSVSTWDSSVAATKNIVVDNVRAYGISNRGAVEVSDGVENIIVRNIYSERNQYGISIQDHRDLDQRIRNITISNLSASDVVYGLHTQTQPEVQHSDVKVKRLNVERAYIPLSLRNVKRLRLDSVRVTGSVPLESTVYELLDITEPPLNSSTMGVITNCHGLRMKDVYISTGASTTGALSIQQCENVKLRSLVLGRDFITPHAIVFKIDFGLTDSELVLQNSRISSANSASKVLFVPPTPPVPSPTPTPVPSGTPLPTSETPTPSTTPAVADGSAPIVVVDCTRGLGQQIKDAAPYSKLVPPGPECTFVVKGVTIKKPVTLSGINIRQHDAGRSPLIVKSEDVVIENCSFEGVRRPDDEEGGPLLLIHRGLVSVESCSFIMSADVGVKVVPGDAEIHGVILRGITGESNRNGLITVQANESAKTGVKHVIVENIIANHGTMNQQHALRIENGVVNAFVDGIFARGCVNAVSVGHSGIVDTPNRIALVNVEVVDVDTGVLVDGEVLWRTEISVESLDVRSSRRAIYMRYVEAPAIYRVKVYDSVSKYSGQFQFVKCDYLIARTITLYGNSGSDSAFTVESSRTVSIIYASLSPGTSYLYGVTFFDNVENLVRGLLLSTNNFAAATNGALRVL</sequence>
<organism evidence="3 4">
    <name type="scientific">Rhodosorus marinus</name>
    <dbReference type="NCBI Taxonomy" id="101924"/>
    <lineage>
        <taxon>Eukaryota</taxon>
        <taxon>Rhodophyta</taxon>
        <taxon>Stylonematophyceae</taxon>
        <taxon>Stylonematales</taxon>
        <taxon>Stylonemataceae</taxon>
        <taxon>Rhodosorus</taxon>
    </lineage>
</organism>
<comment type="caution">
    <text evidence="3">The sequence shown here is derived from an EMBL/GenBank/DDBJ whole genome shotgun (WGS) entry which is preliminary data.</text>
</comment>
<gene>
    <name evidence="3" type="ORF">NDN08_000005</name>
</gene>
<keyword evidence="4" id="KW-1185">Reference proteome</keyword>